<keyword evidence="4 8" id="KW-0812">Transmembrane</keyword>
<accession>C9LM82</accession>
<dbReference type="EMBL" id="ACIM02000001">
    <property type="protein sequence ID" value="EEW96668.1"/>
    <property type="molecule type" value="Genomic_DNA"/>
</dbReference>
<dbReference type="PANTHER" id="PTHR32024:SF1">
    <property type="entry name" value="KTR SYSTEM POTASSIUM UPTAKE PROTEIN B"/>
    <property type="match status" value="1"/>
</dbReference>
<organism evidence="9 10">
    <name type="scientific">Dialister invisus DSM 15470</name>
    <dbReference type="NCBI Taxonomy" id="592028"/>
    <lineage>
        <taxon>Bacteria</taxon>
        <taxon>Bacillati</taxon>
        <taxon>Bacillota</taxon>
        <taxon>Negativicutes</taxon>
        <taxon>Veillonellales</taxon>
        <taxon>Veillonellaceae</taxon>
        <taxon>Dialister</taxon>
    </lineage>
</organism>
<keyword evidence="2" id="KW-0813">Transport</keyword>
<dbReference type="Proteomes" id="UP000004736">
    <property type="component" value="Unassembled WGS sequence"/>
</dbReference>
<comment type="caution">
    <text evidence="9">The sequence shown here is derived from an EMBL/GenBank/DDBJ whole genome shotgun (WGS) entry which is preliminary data.</text>
</comment>
<evidence type="ECO:0000256" key="3">
    <source>
        <dbReference type="ARBA" id="ARBA00022475"/>
    </source>
</evidence>
<dbReference type="InterPro" id="IPR003445">
    <property type="entry name" value="Cat_transpt"/>
</dbReference>
<evidence type="ECO:0000256" key="4">
    <source>
        <dbReference type="ARBA" id="ARBA00022692"/>
    </source>
</evidence>
<dbReference type="GO" id="GO:0008324">
    <property type="term" value="F:monoatomic cation transmembrane transporter activity"/>
    <property type="evidence" value="ECO:0007669"/>
    <property type="project" value="InterPro"/>
</dbReference>
<dbReference type="STRING" id="592028.GCWU000321_00619"/>
<keyword evidence="5 8" id="KW-1133">Transmembrane helix</keyword>
<feature type="transmembrane region" description="Helical" evidence="8">
    <location>
        <begin position="227"/>
        <end position="251"/>
    </location>
</feature>
<feature type="transmembrane region" description="Helical" evidence="8">
    <location>
        <begin position="271"/>
        <end position="288"/>
    </location>
</feature>
<feature type="transmembrane region" description="Helical" evidence="8">
    <location>
        <begin position="6"/>
        <end position="27"/>
    </location>
</feature>
<gene>
    <name evidence="9" type="ORF">GCWU000321_00619</name>
</gene>
<evidence type="ECO:0000256" key="6">
    <source>
        <dbReference type="ARBA" id="ARBA00023065"/>
    </source>
</evidence>
<reference evidence="9" key="1">
    <citation type="submission" date="2009-09" db="EMBL/GenBank/DDBJ databases">
        <authorList>
            <person name="Weinstock G."/>
            <person name="Sodergren E."/>
            <person name="Clifton S."/>
            <person name="Fulton L."/>
            <person name="Fulton B."/>
            <person name="Courtney L."/>
            <person name="Fronick C."/>
            <person name="Harrison M."/>
            <person name="Strong C."/>
            <person name="Farmer C."/>
            <person name="Delahaunty K."/>
            <person name="Markovic C."/>
            <person name="Hall O."/>
            <person name="Minx P."/>
            <person name="Tomlinson C."/>
            <person name="Mitreva M."/>
            <person name="Nelson J."/>
            <person name="Hou S."/>
            <person name="Wollam A."/>
            <person name="Pepin K.H."/>
            <person name="Johnson M."/>
            <person name="Bhonagiri V."/>
            <person name="Nash W.E."/>
            <person name="Warren W."/>
            <person name="Chinwalla A."/>
            <person name="Mardis E.R."/>
            <person name="Wilson R.K."/>
        </authorList>
    </citation>
    <scope>NUCLEOTIDE SEQUENCE [LARGE SCALE GENOMIC DNA]</scope>
    <source>
        <strain evidence="9">DSM 15470</strain>
    </source>
</reference>
<evidence type="ECO:0000256" key="5">
    <source>
        <dbReference type="ARBA" id="ARBA00022989"/>
    </source>
</evidence>
<name>C9LM82_9FIRM</name>
<evidence type="ECO:0000313" key="9">
    <source>
        <dbReference type="EMBL" id="EEW96668.1"/>
    </source>
</evidence>
<keyword evidence="7 8" id="KW-0472">Membrane</keyword>
<dbReference type="PANTHER" id="PTHR32024">
    <property type="entry name" value="TRK SYSTEM POTASSIUM UPTAKE PROTEIN TRKG-RELATED"/>
    <property type="match status" value="1"/>
</dbReference>
<evidence type="ECO:0000256" key="1">
    <source>
        <dbReference type="ARBA" id="ARBA00004651"/>
    </source>
</evidence>
<evidence type="ECO:0000313" key="10">
    <source>
        <dbReference type="Proteomes" id="UP000004736"/>
    </source>
</evidence>
<dbReference type="eggNOG" id="COG0168">
    <property type="taxonomic scope" value="Bacteria"/>
</dbReference>
<feature type="transmembrane region" description="Helical" evidence="8">
    <location>
        <begin position="390"/>
        <end position="413"/>
    </location>
</feature>
<protein>
    <submittedName>
        <fullName evidence="9">Cation transport protein</fullName>
    </submittedName>
</protein>
<dbReference type="GO" id="GO:0030001">
    <property type="term" value="P:metal ion transport"/>
    <property type="evidence" value="ECO:0007669"/>
    <property type="project" value="UniProtKB-ARBA"/>
</dbReference>
<dbReference type="Pfam" id="PF02386">
    <property type="entry name" value="TrkH"/>
    <property type="match status" value="2"/>
</dbReference>
<sequence>MFRWSPARIIAGAFGSISFIGSILLYLPWGHMPGQSITYVDALYTAVSALCVTGLSIVDTAAVFNPFGQAILAVLIQVGGLGVSTMGAGVLLMLGRKVGIRQRNLIHDTMNLDSYSGVVRFLRTLFATTVFIEIIGAFLGYFVFRRDYEMMESIGLSIFHSISSFNNAGLTILTKEWSMEMYAEDPFMLILTTALVFVGGLGFIVIRECWVNRFRWRKLSMHSRVSIFMAVFLLIGGAVLLKLTNPISWLVAFFSSQSARSVGYMVYPFESWSPAGLLVMLVLMFIGTSTGSTGGGVKTSTVFALVLGVRRVTTNARAEAFHYSLPPLAFRKAAVVVVLAIADIVISTFILLLVCPELSLAEAFTEMMSAFTTVGLSLGTTASLNEWGKLISILVMLTGRMGPMTIATAWYFYEETRARYPEGNVTVG</sequence>
<feature type="transmembrane region" description="Helical" evidence="8">
    <location>
        <begin position="124"/>
        <end position="144"/>
    </location>
</feature>
<feature type="transmembrane region" description="Helical" evidence="8">
    <location>
        <begin position="187"/>
        <end position="206"/>
    </location>
</feature>
<feature type="transmembrane region" description="Helical" evidence="8">
    <location>
        <begin position="39"/>
        <end position="58"/>
    </location>
</feature>
<dbReference type="HOGENOM" id="CLU_026429_0_1_9"/>
<feature type="transmembrane region" description="Helical" evidence="8">
    <location>
        <begin position="70"/>
        <end position="94"/>
    </location>
</feature>
<dbReference type="GO" id="GO:0005886">
    <property type="term" value="C:plasma membrane"/>
    <property type="evidence" value="ECO:0007669"/>
    <property type="project" value="UniProtKB-SubCell"/>
</dbReference>
<evidence type="ECO:0000256" key="7">
    <source>
        <dbReference type="ARBA" id="ARBA00023136"/>
    </source>
</evidence>
<proteinExistence type="predicted"/>
<comment type="subcellular location">
    <subcellularLocation>
        <location evidence="1">Cell membrane</location>
        <topology evidence="1">Multi-pass membrane protein</topology>
    </subcellularLocation>
</comment>
<keyword evidence="6" id="KW-0406">Ion transport</keyword>
<keyword evidence="10" id="KW-1185">Reference proteome</keyword>
<feature type="transmembrane region" description="Helical" evidence="8">
    <location>
        <begin position="333"/>
        <end position="355"/>
    </location>
</feature>
<evidence type="ECO:0000256" key="8">
    <source>
        <dbReference type="SAM" id="Phobius"/>
    </source>
</evidence>
<keyword evidence="3" id="KW-1003">Cell membrane</keyword>
<evidence type="ECO:0000256" key="2">
    <source>
        <dbReference type="ARBA" id="ARBA00022448"/>
    </source>
</evidence>
<dbReference type="AlphaFoldDB" id="C9LM82"/>